<dbReference type="Pfam" id="PF20789">
    <property type="entry name" value="4HBT_3C"/>
    <property type="match status" value="1"/>
</dbReference>
<gene>
    <name evidence="3" type="ORF">ESP70_017255</name>
</gene>
<dbReference type="RefSeq" id="WP_149690528.1">
    <property type="nucleotide sequence ID" value="NZ_SDPQ02000003.1"/>
</dbReference>
<comment type="caution">
    <text evidence="3">The sequence shown here is derived from an EMBL/GenBank/DDBJ whole genome shotgun (WGS) entry which is preliminary data.</text>
</comment>
<protein>
    <submittedName>
        <fullName evidence="3">Thioesterase family protein</fullName>
    </submittedName>
</protein>
<evidence type="ECO:0000259" key="2">
    <source>
        <dbReference type="Pfam" id="PF20789"/>
    </source>
</evidence>
<sequence>MSLAMFTLDGDRLVPAEIARSMWKHDQMHGVAVSGALARALELRLVELGRTDLHPARYTVDLFQPATMAPCTVETEVVREGKRICLIDASLMQEGVRVARASCIFLLATETPKGDVWSPVDRPKPPPENLVPPSDEPRVPHFISDSPWSQSFPDHQNSGRKQTWQAGLPVVDGEEGTPFQSVASIADGTSMVVNWGTEGVKFINTDITLALARPPVSREIGLSVTDRVEYDGIAVGTVEVFDRAGPLGTAMVTALANAARPIDFGDVEFEDDGSRKPAE</sequence>
<evidence type="ECO:0000313" key="3">
    <source>
        <dbReference type="EMBL" id="KAA1395879.1"/>
    </source>
</evidence>
<dbReference type="InterPro" id="IPR042171">
    <property type="entry name" value="Acyl-CoA_hotdog"/>
</dbReference>
<dbReference type="AlphaFoldDB" id="A0A5M4FCD7"/>
<dbReference type="InterPro" id="IPR049450">
    <property type="entry name" value="ACOT8-like_C"/>
</dbReference>
<dbReference type="Pfam" id="PF13622">
    <property type="entry name" value="4HBT_3"/>
    <property type="match status" value="1"/>
</dbReference>
<dbReference type="Proteomes" id="UP000380867">
    <property type="component" value="Unassembled WGS sequence"/>
</dbReference>
<name>A0A5M4FCD7_9ACTN</name>
<keyword evidence="4" id="KW-1185">Reference proteome</keyword>
<evidence type="ECO:0000259" key="1">
    <source>
        <dbReference type="Pfam" id="PF13622"/>
    </source>
</evidence>
<dbReference type="OrthoDB" id="4968093at2"/>
<dbReference type="Gene3D" id="2.40.160.210">
    <property type="entry name" value="Acyl-CoA thioesterase, double hotdog domain"/>
    <property type="match status" value="1"/>
</dbReference>
<dbReference type="EMBL" id="SDPQ02000003">
    <property type="protein sequence ID" value="KAA1395879.1"/>
    <property type="molecule type" value="Genomic_DNA"/>
</dbReference>
<dbReference type="InterPro" id="IPR029069">
    <property type="entry name" value="HotDog_dom_sf"/>
</dbReference>
<organism evidence="3 4">
    <name type="scientific">Aeromicrobium ginsengisoli</name>
    <dbReference type="NCBI Taxonomy" id="363867"/>
    <lineage>
        <taxon>Bacteria</taxon>
        <taxon>Bacillati</taxon>
        <taxon>Actinomycetota</taxon>
        <taxon>Actinomycetes</taxon>
        <taxon>Propionibacteriales</taxon>
        <taxon>Nocardioidaceae</taxon>
        <taxon>Aeromicrobium</taxon>
    </lineage>
</organism>
<accession>A0A5M4FCD7</accession>
<feature type="domain" description="Acyl-CoA thioesterase-like C-terminal" evidence="2">
    <location>
        <begin position="154"/>
        <end position="250"/>
    </location>
</feature>
<feature type="domain" description="Acyl-CoA thioesterase-like N-terminal HotDog" evidence="1">
    <location>
        <begin position="21"/>
        <end position="105"/>
    </location>
</feature>
<proteinExistence type="predicted"/>
<evidence type="ECO:0000313" key="4">
    <source>
        <dbReference type="Proteomes" id="UP000380867"/>
    </source>
</evidence>
<dbReference type="SUPFAM" id="SSF54637">
    <property type="entry name" value="Thioesterase/thiol ester dehydrase-isomerase"/>
    <property type="match status" value="1"/>
</dbReference>
<dbReference type="InterPro" id="IPR049449">
    <property type="entry name" value="TesB_ACOT8-like_N"/>
</dbReference>
<reference evidence="3" key="1">
    <citation type="submission" date="2019-09" db="EMBL/GenBank/DDBJ databases">
        <authorList>
            <person name="Li J."/>
        </authorList>
    </citation>
    <scope>NUCLEOTIDE SEQUENCE [LARGE SCALE GENOMIC DNA]</scope>
    <source>
        <strain evidence="3">JCM 14732</strain>
    </source>
</reference>